<dbReference type="AlphaFoldDB" id="A0A2I1K646"/>
<keyword evidence="3" id="KW-1185">Reference proteome</keyword>
<name>A0A2I1K646_9LACT</name>
<organism evidence="2 3">
    <name type="scientific">Aerococcus christensenii</name>
    <dbReference type="NCBI Taxonomy" id="87541"/>
    <lineage>
        <taxon>Bacteria</taxon>
        <taxon>Bacillati</taxon>
        <taxon>Bacillota</taxon>
        <taxon>Bacilli</taxon>
        <taxon>Lactobacillales</taxon>
        <taxon>Aerococcaceae</taxon>
        <taxon>Aerococcus</taxon>
    </lineage>
</organism>
<keyword evidence="1" id="KW-1133">Transmembrane helix</keyword>
<proteinExistence type="predicted"/>
<evidence type="ECO:0008006" key="4">
    <source>
        <dbReference type="Google" id="ProtNLM"/>
    </source>
</evidence>
<feature type="transmembrane region" description="Helical" evidence="1">
    <location>
        <begin position="198"/>
        <end position="216"/>
    </location>
</feature>
<accession>A0A2I1K646</accession>
<sequence>MSNFWNRLKKGVSTELSTPLEKNFSKEKQLYQENQTIAKKLESPWQEYFFACQAYLYTEAGPQLLIEQELQKLLHRLSEGQVQNLLPKYMFHADASSYGRQILQHCQIPRIHDTPTLYRDYLILFLVTVFSIDSIYLFTMGWLNYSSFTAGLNMPVAISLLGLILELLLVIILVFFVFQFTRQSYYGLHWYKRFNWCYLLLIGLLLFLIAIVPYFSLYYNIFIIRFPVWLVWAMLLTGLLPHRILPYLGIDTHLDRWLTQVSSPNKLSLREENSTYAKNPLFSHPKTSLRQTILHMPLINRKNYRKTAKKEKTSQQIVQKKEKH</sequence>
<feature type="transmembrane region" description="Helical" evidence="1">
    <location>
        <begin position="155"/>
        <end position="178"/>
    </location>
</feature>
<evidence type="ECO:0000313" key="3">
    <source>
        <dbReference type="Proteomes" id="UP000234775"/>
    </source>
</evidence>
<comment type="caution">
    <text evidence="2">The sequence shown here is derived from an EMBL/GenBank/DDBJ whole genome shotgun (WGS) entry which is preliminary data.</text>
</comment>
<protein>
    <recommendedName>
        <fullName evidence="4">DUF1129 domain-containing protein</fullName>
    </recommendedName>
</protein>
<evidence type="ECO:0000313" key="2">
    <source>
        <dbReference type="EMBL" id="PKY91120.1"/>
    </source>
</evidence>
<dbReference type="EMBL" id="PKGZ01000005">
    <property type="protein sequence ID" value="PKY91120.1"/>
    <property type="molecule type" value="Genomic_DNA"/>
</dbReference>
<gene>
    <name evidence="2" type="ORF">CYJ27_06695</name>
</gene>
<evidence type="ECO:0000256" key="1">
    <source>
        <dbReference type="SAM" id="Phobius"/>
    </source>
</evidence>
<keyword evidence="1" id="KW-0812">Transmembrane</keyword>
<feature type="transmembrane region" description="Helical" evidence="1">
    <location>
        <begin position="121"/>
        <end position="143"/>
    </location>
</feature>
<feature type="transmembrane region" description="Helical" evidence="1">
    <location>
        <begin position="222"/>
        <end position="240"/>
    </location>
</feature>
<dbReference type="Proteomes" id="UP000234775">
    <property type="component" value="Unassembled WGS sequence"/>
</dbReference>
<reference evidence="2 3" key="1">
    <citation type="submission" date="2017-12" db="EMBL/GenBank/DDBJ databases">
        <title>Phylogenetic diversity of female urinary microbiome.</title>
        <authorList>
            <person name="Thomas-White K."/>
            <person name="Wolfe A.J."/>
        </authorList>
    </citation>
    <scope>NUCLEOTIDE SEQUENCE [LARGE SCALE GENOMIC DNA]</scope>
    <source>
        <strain evidence="2 3">UMB0844</strain>
    </source>
</reference>
<keyword evidence="1" id="KW-0472">Membrane</keyword>
<dbReference type="RefSeq" id="WP_101660599.1">
    <property type="nucleotide sequence ID" value="NZ_PKGZ01000005.1"/>
</dbReference>